<accession>X6NC13</accession>
<name>X6NC13_RETFI</name>
<reference evidence="2 3" key="1">
    <citation type="journal article" date="2013" name="Curr. Biol.">
        <title>The Genome of the Foraminiferan Reticulomyxa filosa.</title>
        <authorList>
            <person name="Glockner G."/>
            <person name="Hulsmann N."/>
            <person name="Schleicher M."/>
            <person name="Noegel A.A."/>
            <person name="Eichinger L."/>
            <person name="Gallinger C."/>
            <person name="Pawlowski J."/>
            <person name="Sierra R."/>
            <person name="Euteneuer U."/>
            <person name="Pillet L."/>
            <person name="Moustafa A."/>
            <person name="Platzer M."/>
            <person name="Groth M."/>
            <person name="Szafranski K."/>
            <person name="Schliwa M."/>
        </authorList>
    </citation>
    <scope>NUCLEOTIDE SEQUENCE [LARGE SCALE GENOMIC DNA]</scope>
</reference>
<dbReference type="Proteomes" id="UP000023152">
    <property type="component" value="Unassembled WGS sequence"/>
</dbReference>
<feature type="chain" id="PRO_5004975420" evidence="1">
    <location>
        <begin position="19"/>
        <end position="191"/>
    </location>
</feature>
<sequence length="191" mass="22307">MLPRIVFDLLCTVFLTKQLFLSNSKKKGGINHKKSDKKKSSNKIEKIWDYFEEKKNVPTPSPLSVTTNNIFAEVWSTTKKKKFYLFYLDDYLKCCFVCSIFKQEKKRKNPFPALKLRNEFHVFFVTVLSRLGFDISQQGVLANDDDYKVPSGVAKELHRPVLLMQDDDNNKPNEHCHGQYCERSKQMIDAI</sequence>
<dbReference type="EMBL" id="ASPP01009675">
    <property type="protein sequence ID" value="ETO23830.1"/>
    <property type="molecule type" value="Genomic_DNA"/>
</dbReference>
<evidence type="ECO:0000313" key="2">
    <source>
        <dbReference type="EMBL" id="ETO23830.1"/>
    </source>
</evidence>
<evidence type="ECO:0000313" key="3">
    <source>
        <dbReference type="Proteomes" id="UP000023152"/>
    </source>
</evidence>
<gene>
    <name evidence="2" type="ORF">RFI_13339</name>
</gene>
<keyword evidence="3" id="KW-1185">Reference proteome</keyword>
<keyword evidence="1" id="KW-0732">Signal</keyword>
<organism evidence="2 3">
    <name type="scientific">Reticulomyxa filosa</name>
    <dbReference type="NCBI Taxonomy" id="46433"/>
    <lineage>
        <taxon>Eukaryota</taxon>
        <taxon>Sar</taxon>
        <taxon>Rhizaria</taxon>
        <taxon>Retaria</taxon>
        <taxon>Foraminifera</taxon>
        <taxon>Monothalamids</taxon>
        <taxon>Reticulomyxidae</taxon>
        <taxon>Reticulomyxa</taxon>
    </lineage>
</organism>
<dbReference type="AlphaFoldDB" id="X6NC13"/>
<comment type="caution">
    <text evidence="2">The sequence shown here is derived from an EMBL/GenBank/DDBJ whole genome shotgun (WGS) entry which is preliminary data.</text>
</comment>
<protein>
    <submittedName>
        <fullName evidence="2">Uncharacterized protein</fullName>
    </submittedName>
</protein>
<evidence type="ECO:0000256" key="1">
    <source>
        <dbReference type="SAM" id="SignalP"/>
    </source>
</evidence>
<proteinExistence type="predicted"/>
<feature type="signal peptide" evidence="1">
    <location>
        <begin position="1"/>
        <end position="18"/>
    </location>
</feature>